<keyword evidence="2" id="KW-0732">Signal</keyword>
<sequence length="420" mass="47079">MLLSNPKRALALLLTLGVLQSQAFPQDGAPNSLLPAFTLIGGNGGSETGRCTGANLDNLKASYEDMCLMAQRARDEIDFLVAQARQTGGDGPPRPKNKDAPQEDIDDWQRWNRVRGSFLSMFGKDPFAKREDVQGNPGEIQAGQPIPFYNTLTRGFYNRVFTEYCGGVSAQKMLLCTDADFKFLEIGTVDPGDPQRRNIEDTHPQCRNVGGVWYSPNMPAGLRYDERPPPRNPGDGIVCDGSGADSLAVTVRDWNAIVFCNEGLDTNVHKTITLQDLRGSIKATNRRYRRQEDRDSVLQRIRLGTVTKLEDIKRDDGEIMPVTWMHELNHLVMLNKDQPALDREGNRLKKTGNVYNDDTNQYEDREVDELSYGYELSRNLAVHGGLSGMINPDSISFFALAMFFDEFDWSRGFAMPLKEL</sequence>
<evidence type="ECO:0000256" key="1">
    <source>
        <dbReference type="SAM" id="MobiDB-lite"/>
    </source>
</evidence>
<name>A0A9P4PET1_9PLEO</name>
<evidence type="ECO:0000256" key="2">
    <source>
        <dbReference type="SAM" id="SignalP"/>
    </source>
</evidence>
<feature type="signal peptide" evidence="2">
    <location>
        <begin position="1"/>
        <end position="23"/>
    </location>
</feature>
<comment type="caution">
    <text evidence="3">The sequence shown here is derived from an EMBL/GenBank/DDBJ whole genome shotgun (WGS) entry which is preliminary data.</text>
</comment>
<gene>
    <name evidence="3" type="ORF">P171DRAFT_445080</name>
</gene>
<dbReference type="Proteomes" id="UP000799764">
    <property type="component" value="Unassembled WGS sequence"/>
</dbReference>
<keyword evidence="4" id="KW-1185">Reference proteome</keyword>
<proteinExistence type="predicted"/>
<organism evidence="3 4">
    <name type="scientific">Karstenula rhodostoma CBS 690.94</name>
    <dbReference type="NCBI Taxonomy" id="1392251"/>
    <lineage>
        <taxon>Eukaryota</taxon>
        <taxon>Fungi</taxon>
        <taxon>Dikarya</taxon>
        <taxon>Ascomycota</taxon>
        <taxon>Pezizomycotina</taxon>
        <taxon>Dothideomycetes</taxon>
        <taxon>Pleosporomycetidae</taxon>
        <taxon>Pleosporales</taxon>
        <taxon>Massarineae</taxon>
        <taxon>Didymosphaeriaceae</taxon>
        <taxon>Karstenula</taxon>
    </lineage>
</organism>
<accession>A0A9P4PET1</accession>
<dbReference type="OrthoDB" id="3778039at2759"/>
<feature type="region of interest" description="Disordered" evidence="1">
    <location>
        <begin position="85"/>
        <end position="104"/>
    </location>
</feature>
<feature type="chain" id="PRO_5040422651" description="Lysine-specific metallo-endopeptidase domain-containing protein" evidence="2">
    <location>
        <begin position="24"/>
        <end position="420"/>
    </location>
</feature>
<dbReference type="EMBL" id="MU001502">
    <property type="protein sequence ID" value="KAF2443709.1"/>
    <property type="molecule type" value="Genomic_DNA"/>
</dbReference>
<evidence type="ECO:0000313" key="4">
    <source>
        <dbReference type="Proteomes" id="UP000799764"/>
    </source>
</evidence>
<evidence type="ECO:0000313" key="3">
    <source>
        <dbReference type="EMBL" id="KAF2443709.1"/>
    </source>
</evidence>
<evidence type="ECO:0008006" key="5">
    <source>
        <dbReference type="Google" id="ProtNLM"/>
    </source>
</evidence>
<dbReference type="AlphaFoldDB" id="A0A9P4PET1"/>
<reference evidence="3" key="1">
    <citation type="journal article" date="2020" name="Stud. Mycol.">
        <title>101 Dothideomycetes genomes: a test case for predicting lifestyles and emergence of pathogens.</title>
        <authorList>
            <person name="Haridas S."/>
            <person name="Albert R."/>
            <person name="Binder M."/>
            <person name="Bloem J."/>
            <person name="Labutti K."/>
            <person name="Salamov A."/>
            <person name="Andreopoulos B."/>
            <person name="Baker S."/>
            <person name="Barry K."/>
            <person name="Bills G."/>
            <person name="Bluhm B."/>
            <person name="Cannon C."/>
            <person name="Castanera R."/>
            <person name="Culley D."/>
            <person name="Daum C."/>
            <person name="Ezra D."/>
            <person name="Gonzalez J."/>
            <person name="Henrissat B."/>
            <person name="Kuo A."/>
            <person name="Liang C."/>
            <person name="Lipzen A."/>
            <person name="Lutzoni F."/>
            <person name="Magnuson J."/>
            <person name="Mondo S."/>
            <person name="Nolan M."/>
            <person name="Ohm R."/>
            <person name="Pangilinan J."/>
            <person name="Park H.-J."/>
            <person name="Ramirez L."/>
            <person name="Alfaro M."/>
            <person name="Sun H."/>
            <person name="Tritt A."/>
            <person name="Yoshinaga Y."/>
            <person name="Zwiers L.-H."/>
            <person name="Turgeon B."/>
            <person name="Goodwin S."/>
            <person name="Spatafora J."/>
            <person name="Crous P."/>
            <person name="Grigoriev I."/>
        </authorList>
    </citation>
    <scope>NUCLEOTIDE SEQUENCE</scope>
    <source>
        <strain evidence="3">CBS 690.94</strain>
    </source>
</reference>
<protein>
    <recommendedName>
        <fullName evidence="5">Lysine-specific metallo-endopeptidase domain-containing protein</fullName>
    </recommendedName>
</protein>